<dbReference type="InterPro" id="IPR043735">
    <property type="entry name" value="DUF5680"/>
</dbReference>
<evidence type="ECO:0000313" key="2">
    <source>
        <dbReference type="EMBL" id="PHU34566.1"/>
    </source>
</evidence>
<reference evidence="2 3" key="2">
    <citation type="submission" date="2017-10" db="EMBL/GenBank/DDBJ databases">
        <authorList>
            <person name="Banno H."/>
            <person name="Chua N.-H."/>
        </authorList>
    </citation>
    <scope>NUCLEOTIDE SEQUENCE [LARGE SCALE GENOMIC DNA]</scope>
    <source>
        <strain evidence="2 3">JK626</strain>
    </source>
</reference>
<dbReference type="Pfam" id="PF18931">
    <property type="entry name" value="DUF5680"/>
    <property type="match status" value="1"/>
</dbReference>
<protein>
    <recommendedName>
        <fullName evidence="1">DUF5680 domain-containing protein</fullName>
    </recommendedName>
</protein>
<dbReference type="Proteomes" id="UP000225889">
    <property type="component" value="Unassembled WGS sequence"/>
</dbReference>
<dbReference type="AlphaFoldDB" id="A0A2G3DU53"/>
<proteinExistence type="predicted"/>
<dbReference type="EMBL" id="PDYF01000017">
    <property type="protein sequence ID" value="PHU34566.1"/>
    <property type="molecule type" value="Genomic_DNA"/>
</dbReference>
<comment type="caution">
    <text evidence="2">The sequence shown here is derived from an EMBL/GenBank/DDBJ whole genome shotgun (WGS) entry which is preliminary data.</text>
</comment>
<name>A0A2G3DU53_9FIRM</name>
<gene>
    <name evidence="2" type="ORF">CSX01_09110</name>
</gene>
<reference evidence="2 3" key="1">
    <citation type="submission" date="2017-10" db="EMBL/GenBank/DDBJ databases">
        <title>Resolving the taxonomy of Roseburia spp., Eubacterium rectale and Agathobacter spp. through phylogenomic analysis.</title>
        <authorList>
            <person name="Sheridan P.O."/>
            <person name="Walker A.W."/>
            <person name="Duncan S.H."/>
            <person name="Scott K.P."/>
            <person name="Toole P.W.O."/>
            <person name="Luis P."/>
            <person name="Flint H.J."/>
        </authorList>
    </citation>
    <scope>NUCLEOTIDE SEQUENCE [LARGE SCALE GENOMIC DNA]</scope>
    <source>
        <strain evidence="2 3">JK626</strain>
    </source>
</reference>
<evidence type="ECO:0000313" key="3">
    <source>
        <dbReference type="Proteomes" id="UP000225889"/>
    </source>
</evidence>
<accession>A0A2G3DU53</accession>
<evidence type="ECO:0000259" key="1">
    <source>
        <dbReference type="Pfam" id="PF18931"/>
    </source>
</evidence>
<organism evidence="2 3">
    <name type="scientific">Pseudobutyrivibrio ruminis</name>
    <dbReference type="NCBI Taxonomy" id="46206"/>
    <lineage>
        <taxon>Bacteria</taxon>
        <taxon>Bacillati</taxon>
        <taxon>Bacillota</taxon>
        <taxon>Clostridia</taxon>
        <taxon>Lachnospirales</taxon>
        <taxon>Lachnospiraceae</taxon>
        <taxon>Pseudobutyrivibrio</taxon>
    </lineage>
</organism>
<sequence length="146" mass="16879">MDKELVEFLIRAKKATYAGKGAETTSSREKSHDLIYRDGDYMYYDTYLGTGKFAGEEALWIKDIPYWSMNYIGRVTGDNFSGDFLKEALLLVPEDKPFRGPEKYTNGDYTYDCKIDGDYKWFNGRETISYKGTEIYECIFHGGLVE</sequence>
<dbReference type="RefSeq" id="WP_099392157.1">
    <property type="nucleotide sequence ID" value="NZ_PDYF01000017.1"/>
</dbReference>
<feature type="domain" description="DUF5680" evidence="1">
    <location>
        <begin position="45"/>
        <end position="145"/>
    </location>
</feature>